<gene>
    <name evidence="1" type="ORF">AM493_12010</name>
</gene>
<dbReference type="AlphaFoldDB" id="A0A0M8MIT4"/>
<dbReference type="Pfam" id="PF14124">
    <property type="entry name" value="DUF4291"/>
    <property type="match status" value="1"/>
</dbReference>
<accession>A0A0M8MIT4</accession>
<proteinExistence type="predicted"/>
<evidence type="ECO:0000313" key="1">
    <source>
        <dbReference type="EMBL" id="KOS06677.1"/>
    </source>
</evidence>
<dbReference type="OrthoDB" id="65842at2"/>
<dbReference type="STRING" id="1202724.AM493_12010"/>
<evidence type="ECO:0008006" key="3">
    <source>
        <dbReference type="Google" id="ProtNLM"/>
    </source>
</evidence>
<dbReference type="PATRIC" id="fig|1202724.3.peg.2489"/>
<dbReference type="EMBL" id="LIYD01000005">
    <property type="protein sequence ID" value="KOS06677.1"/>
    <property type="molecule type" value="Genomic_DNA"/>
</dbReference>
<comment type="caution">
    <text evidence="1">The sequence shown here is derived from an EMBL/GenBank/DDBJ whole genome shotgun (WGS) entry which is preliminary data.</text>
</comment>
<dbReference type="Proteomes" id="UP000037755">
    <property type="component" value="Unassembled WGS sequence"/>
</dbReference>
<dbReference type="PANTHER" id="PTHR38567">
    <property type="entry name" value="DUF4291 DOMAIN-CONTAINING PROTEIN"/>
    <property type="match status" value="1"/>
</dbReference>
<dbReference type="PANTHER" id="PTHR38567:SF1">
    <property type="entry name" value="DUF4291 DOMAIN-CONTAINING PROTEIN"/>
    <property type="match status" value="1"/>
</dbReference>
<evidence type="ECO:0000313" key="2">
    <source>
        <dbReference type="Proteomes" id="UP000037755"/>
    </source>
</evidence>
<keyword evidence="2" id="KW-1185">Reference proteome</keyword>
<name>A0A0M8MIT4_9FLAO</name>
<organism evidence="1 2">
    <name type="scientific">Flavobacterium akiainvivens</name>
    <dbReference type="NCBI Taxonomy" id="1202724"/>
    <lineage>
        <taxon>Bacteria</taxon>
        <taxon>Pseudomonadati</taxon>
        <taxon>Bacteroidota</taxon>
        <taxon>Flavobacteriia</taxon>
        <taxon>Flavobacteriales</taxon>
        <taxon>Flavobacteriaceae</taxon>
        <taxon>Flavobacterium</taxon>
    </lineage>
</organism>
<dbReference type="InterPro" id="IPR025633">
    <property type="entry name" value="DUF4291"/>
</dbReference>
<reference evidence="1 2" key="1">
    <citation type="submission" date="2015-08" db="EMBL/GenBank/DDBJ databases">
        <title>Whole genome sequence of Flavobacterium akiainvivens IK-1T, from decaying Wikstroemia oahuensis, an endemic Hawaiian shrub.</title>
        <authorList>
            <person name="Wan X."/>
            <person name="Hou S."/>
            <person name="Saito J."/>
            <person name="Donachie S."/>
        </authorList>
    </citation>
    <scope>NUCLEOTIDE SEQUENCE [LARGE SCALE GENOMIC DNA]</scope>
    <source>
        <strain evidence="1 2">IK-1</strain>
    </source>
</reference>
<protein>
    <recommendedName>
        <fullName evidence="3">DUF4291 domain-containing protein</fullName>
    </recommendedName>
</protein>
<dbReference type="RefSeq" id="WP_054408283.1">
    <property type="nucleotide sequence ID" value="NZ_FOYA01000016.1"/>
</dbReference>
<sequence length="215" mass="25342">MAIITETYNQSLERLPKTGQHITAHQTDDEIVVYQAYNHRIADFAVQNQYLGGDAFSYNRMSWIKPNFLWMMYRCGWAQKENQERVLALWLKKSDFESILQEAVFSSFKAEYYDSHEQWRADLEQKPVRLQWDPEHDPFGNKIERRAIQLGLKGKVLENFGRKQVTKIEDVTEFAKAQYTYLQSNPVETLQVPVENVFRTGNEDLNKRIGLTLDR</sequence>